<evidence type="ECO:0000256" key="3">
    <source>
        <dbReference type="ARBA" id="ARBA00022679"/>
    </source>
</evidence>
<keyword evidence="5" id="KW-0460">Magnesium</keyword>
<dbReference type="SFLD" id="SFLDS00005">
    <property type="entry name" value="Isoprenoid_Synthase_Type_I"/>
    <property type="match status" value="1"/>
</dbReference>
<dbReference type="InterPro" id="IPR008949">
    <property type="entry name" value="Isoprenoid_synthase_dom_sf"/>
</dbReference>
<comment type="cofactor">
    <cofactor evidence="1">
        <name>Mg(2+)</name>
        <dbReference type="ChEBI" id="CHEBI:18420"/>
    </cofactor>
</comment>
<evidence type="ECO:0000256" key="6">
    <source>
        <dbReference type="RuleBase" id="RU004466"/>
    </source>
</evidence>
<reference evidence="10" key="2">
    <citation type="submission" date="2020-05" db="EMBL/GenBank/DDBJ databases">
        <title>Classification of alakaliphilic streptomycetes isolated from an alkaline soil next to Lonar Crater, India and a proposal for the recognition of Streptomyces alkaliterrae sp. nov.</title>
        <authorList>
            <person name="Golinska P."/>
        </authorList>
    </citation>
    <scope>NUCLEOTIDE SEQUENCE [LARGE SCALE GENOMIC DNA]</scope>
    <source>
        <strain evidence="10">OF8</strain>
    </source>
</reference>
<evidence type="ECO:0000256" key="1">
    <source>
        <dbReference type="ARBA" id="ARBA00001946"/>
    </source>
</evidence>
<dbReference type="OrthoDB" id="4497239at2"/>
<gene>
    <name evidence="8" type="ORF">FNX44_023805</name>
    <name evidence="7" type="ORF">H3147_23605</name>
</gene>
<evidence type="ECO:0000313" key="10">
    <source>
        <dbReference type="Proteomes" id="UP000517765"/>
    </source>
</evidence>
<dbReference type="GO" id="GO:0008299">
    <property type="term" value="P:isoprenoid biosynthetic process"/>
    <property type="evidence" value="ECO:0007669"/>
    <property type="project" value="InterPro"/>
</dbReference>
<dbReference type="AlphaFoldDB" id="A0A5P0YX20"/>
<organism evidence="8 9">
    <name type="scientific">Streptomyces alkaliterrae</name>
    <dbReference type="NCBI Taxonomy" id="2213162"/>
    <lineage>
        <taxon>Bacteria</taxon>
        <taxon>Bacillati</taxon>
        <taxon>Actinomycetota</taxon>
        <taxon>Actinomycetes</taxon>
        <taxon>Kitasatosporales</taxon>
        <taxon>Streptomycetaceae</taxon>
        <taxon>Streptomyces</taxon>
    </lineage>
</organism>
<dbReference type="GO" id="GO:0046872">
    <property type="term" value="F:metal ion binding"/>
    <property type="evidence" value="ECO:0007669"/>
    <property type="project" value="UniProtKB-KW"/>
</dbReference>
<reference evidence="8 9" key="1">
    <citation type="submission" date="2019-10" db="EMBL/GenBank/DDBJ databases">
        <title>Streptomyces sp. nov., a novel actinobacterium isolated from alkaline environment.</title>
        <authorList>
            <person name="Golinska P."/>
        </authorList>
    </citation>
    <scope>NUCLEOTIDE SEQUENCE [LARGE SCALE GENOMIC DNA]</scope>
    <source>
        <strain evidence="8 9">OF1</strain>
    </source>
</reference>
<dbReference type="PROSITE" id="PS00723">
    <property type="entry name" value="POLYPRENYL_SYNTHASE_1"/>
    <property type="match status" value="1"/>
</dbReference>
<dbReference type="Proteomes" id="UP000320857">
    <property type="component" value="Unassembled WGS sequence"/>
</dbReference>
<protein>
    <submittedName>
        <fullName evidence="8">Polyprenyl synthetase family protein</fullName>
    </submittedName>
</protein>
<keyword evidence="9" id="KW-1185">Reference proteome</keyword>
<dbReference type="Pfam" id="PF00348">
    <property type="entry name" value="polyprenyl_synt"/>
    <property type="match status" value="1"/>
</dbReference>
<accession>A0A5P0YX20</accession>
<sequence length="370" mass="39729">MTITLTEEPLVPTRLLRPVEDELEAFLSGKRARAAGGTMGEPTAALADFVLRGGKRVRPLMCLCGWAAAQPDRVPAGQSPQVGPAPPEVVRAAASLELFHAFALIHDDVMDNSDTRRGAPSLHRLLSVRPNRSSTDAADDRFGRCAALLLGDLAFSWADEILHTSGLASQRLTAALRVQDVMREELMAGQYLDLVATRSPKAGLETALTTTRLKTAAYTFQRPLQIGVALAGGGAALHEACGDYGIPLGEAFQLRDDVLGVFGDPATTGKPVGDDIREGKITVLMALAIERADRSQRRVLRRALGHPGVNDAEVERVRAVLVDTGAREETERMITERLHRALEAAGSAPFPDHVGDLLAAFAHQAARRDH</sequence>
<comment type="caution">
    <text evidence="8">The sequence shown here is derived from an EMBL/GenBank/DDBJ whole genome shotgun (WGS) entry which is preliminary data.</text>
</comment>
<dbReference type="PANTHER" id="PTHR12001:SF85">
    <property type="entry name" value="SHORT CHAIN ISOPRENYL DIPHOSPHATE SYNTHASE"/>
    <property type="match status" value="1"/>
</dbReference>
<evidence type="ECO:0000313" key="7">
    <source>
        <dbReference type="EMBL" id="MBB1261776.1"/>
    </source>
</evidence>
<evidence type="ECO:0000256" key="2">
    <source>
        <dbReference type="ARBA" id="ARBA00006706"/>
    </source>
</evidence>
<proteinExistence type="inferred from homology"/>
<name>A0A5P0YX20_9ACTN</name>
<evidence type="ECO:0000313" key="9">
    <source>
        <dbReference type="Proteomes" id="UP000320857"/>
    </source>
</evidence>
<dbReference type="PANTHER" id="PTHR12001">
    <property type="entry name" value="GERANYLGERANYL PYROPHOSPHATE SYNTHASE"/>
    <property type="match status" value="1"/>
</dbReference>
<dbReference type="Proteomes" id="UP000517765">
    <property type="component" value="Unassembled WGS sequence"/>
</dbReference>
<dbReference type="EMBL" id="VJYK02000360">
    <property type="protein sequence ID" value="MQS04833.1"/>
    <property type="molecule type" value="Genomic_DNA"/>
</dbReference>
<dbReference type="CDD" id="cd00685">
    <property type="entry name" value="Trans_IPPS_HT"/>
    <property type="match status" value="1"/>
</dbReference>
<dbReference type="GO" id="GO:0004659">
    <property type="term" value="F:prenyltransferase activity"/>
    <property type="evidence" value="ECO:0007669"/>
    <property type="project" value="InterPro"/>
</dbReference>
<evidence type="ECO:0000256" key="4">
    <source>
        <dbReference type="ARBA" id="ARBA00022723"/>
    </source>
</evidence>
<keyword evidence="3 6" id="KW-0808">Transferase</keyword>
<keyword evidence="4" id="KW-0479">Metal-binding</keyword>
<reference evidence="7" key="3">
    <citation type="journal article" name="Syst. Appl. Microbiol.">
        <title>Streptomyces alkaliterrae sp. nov., isolated from an alkaline soil, and emended descriptions of Streptomyces alkaliphilus, Streptomyces calidiresistens and Streptomyces durbertensis.</title>
        <authorList>
            <person name="Swiecimska M."/>
            <person name="Golinska P."/>
            <person name="Nouioui I."/>
            <person name="Wypij M."/>
            <person name="Rai M."/>
            <person name="Sangal V."/>
            <person name="Goodfellow M."/>
        </authorList>
    </citation>
    <scope>NUCLEOTIDE SEQUENCE</scope>
    <source>
        <strain evidence="7">OF8</strain>
    </source>
</reference>
<dbReference type="EMBL" id="JABJXA010000208">
    <property type="protein sequence ID" value="MBB1261776.1"/>
    <property type="molecule type" value="Genomic_DNA"/>
</dbReference>
<comment type="similarity">
    <text evidence="2 6">Belongs to the FPP/GGPP synthase family.</text>
</comment>
<dbReference type="InterPro" id="IPR033749">
    <property type="entry name" value="Polyprenyl_synt_CS"/>
</dbReference>
<dbReference type="SUPFAM" id="SSF48576">
    <property type="entry name" value="Terpenoid synthases"/>
    <property type="match status" value="1"/>
</dbReference>
<evidence type="ECO:0000313" key="8">
    <source>
        <dbReference type="EMBL" id="MQS04833.1"/>
    </source>
</evidence>
<dbReference type="Gene3D" id="1.10.600.10">
    <property type="entry name" value="Farnesyl Diphosphate Synthase"/>
    <property type="match status" value="1"/>
</dbReference>
<evidence type="ECO:0000256" key="5">
    <source>
        <dbReference type="ARBA" id="ARBA00022842"/>
    </source>
</evidence>
<dbReference type="InterPro" id="IPR000092">
    <property type="entry name" value="Polyprenyl_synt"/>
</dbReference>
<dbReference type="RefSeq" id="WP_143650905.1">
    <property type="nucleotide sequence ID" value="NZ_JABJXA010000208.1"/>
</dbReference>
<dbReference type="PROSITE" id="PS00444">
    <property type="entry name" value="POLYPRENYL_SYNTHASE_2"/>
    <property type="match status" value="1"/>
</dbReference>